<organism evidence="2 3">
    <name type="scientific">Mycolicibacterium austroafricanum</name>
    <name type="common">Mycobacterium austroafricanum</name>
    <dbReference type="NCBI Taxonomy" id="39687"/>
    <lineage>
        <taxon>Bacteria</taxon>
        <taxon>Bacillati</taxon>
        <taxon>Actinomycetota</taxon>
        <taxon>Actinomycetes</taxon>
        <taxon>Mycobacteriales</taxon>
        <taxon>Mycobacteriaceae</taxon>
        <taxon>Mycolicibacterium</taxon>
    </lineage>
</organism>
<evidence type="ECO:0000313" key="3">
    <source>
        <dbReference type="Proteomes" id="UP001172687"/>
    </source>
</evidence>
<dbReference type="EMBL" id="JAUHTC010000091">
    <property type="protein sequence ID" value="MDN4521347.1"/>
    <property type="molecule type" value="Genomic_DNA"/>
</dbReference>
<proteinExistence type="predicted"/>
<keyword evidence="3" id="KW-1185">Reference proteome</keyword>
<gene>
    <name evidence="2" type="ORF">QYF68_26515</name>
</gene>
<evidence type="ECO:0000313" key="2">
    <source>
        <dbReference type="EMBL" id="MDN4521347.1"/>
    </source>
</evidence>
<evidence type="ECO:0000256" key="1">
    <source>
        <dbReference type="SAM" id="MobiDB-lite"/>
    </source>
</evidence>
<reference evidence="2" key="1">
    <citation type="submission" date="2023-07" db="EMBL/GenBank/DDBJ databases">
        <title>Degradation of tert-butanol by M. austroafricanum TBA100.</title>
        <authorList>
            <person name="Helbich S."/>
            <person name="Vainshtein Y."/>
        </authorList>
    </citation>
    <scope>NUCLEOTIDE SEQUENCE</scope>
    <source>
        <strain evidence="2">TBA100</strain>
    </source>
</reference>
<comment type="caution">
    <text evidence="2">The sequence shown here is derived from an EMBL/GenBank/DDBJ whole genome shotgun (WGS) entry which is preliminary data.</text>
</comment>
<feature type="region of interest" description="Disordered" evidence="1">
    <location>
        <begin position="1"/>
        <end position="27"/>
    </location>
</feature>
<accession>A0ABT8HKR8</accession>
<dbReference type="RefSeq" id="WP_301161743.1">
    <property type="nucleotide sequence ID" value="NZ_JAUHTC010000091.1"/>
</dbReference>
<sequence>MTEGPDWGPTFKRVAQVPGKSASGGKQQITEGDLFTRQAEINRRSAANLAVAHGAVDTGPDFDPWDWFSGWSTGLSDAITANTDAIANLEEIAAATNVTAAWVSDLEDMATIPRALVKTYALTGNSSAPKFRDVLDYDSVSSSGTSEYRLHRGVCPTIRPEKSNVSSLGHIYYTPIIVDRSGTVDKLRWIVGADTSFFSINYYEMALCVYNPDTGDVEKVYGSGNIKDGAADTTTLAEVYVSMGISQTCTPGQVLFVAHQQTAPSGLQVTRRFAAVDQLNKARTVPLLDAACYVAPSHTEGIPSSISFASLTRENRFLPYAAVSVVAA</sequence>
<name>A0ABT8HKR8_MYCAO</name>
<protein>
    <submittedName>
        <fullName evidence="2">Uncharacterized protein</fullName>
    </submittedName>
</protein>
<dbReference type="Proteomes" id="UP001172687">
    <property type="component" value="Unassembled WGS sequence"/>
</dbReference>